<feature type="region of interest" description="Disordered" evidence="4">
    <location>
        <begin position="186"/>
        <end position="223"/>
    </location>
</feature>
<feature type="compositionally biased region" description="Basic and acidic residues" evidence="4">
    <location>
        <begin position="188"/>
        <end position="198"/>
    </location>
</feature>
<evidence type="ECO:0000256" key="4">
    <source>
        <dbReference type="SAM" id="MobiDB-lite"/>
    </source>
</evidence>
<keyword evidence="3" id="KW-0012">Acyltransferase</keyword>
<comment type="similarity">
    <text evidence="1">Belongs to the plant acyltransferase family.</text>
</comment>
<feature type="compositionally biased region" description="Basic residues" evidence="4">
    <location>
        <begin position="199"/>
        <end position="214"/>
    </location>
</feature>
<feature type="compositionally biased region" description="Basic and acidic residues" evidence="4">
    <location>
        <begin position="287"/>
        <end position="303"/>
    </location>
</feature>
<dbReference type="Gene3D" id="3.30.559.10">
    <property type="entry name" value="Chloramphenicol acetyltransferase-like domain"/>
    <property type="match status" value="1"/>
</dbReference>
<evidence type="ECO:0000313" key="5">
    <source>
        <dbReference type="EnsemblPlants" id="EMT15647"/>
    </source>
</evidence>
<evidence type="ECO:0000256" key="2">
    <source>
        <dbReference type="ARBA" id="ARBA00022679"/>
    </source>
</evidence>
<dbReference type="Pfam" id="PF02458">
    <property type="entry name" value="Transferase"/>
    <property type="match status" value="1"/>
</dbReference>
<evidence type="ECO:0000256" key="3">
    <source>
        <dbReference type="ARBA" id="ARBA00023315"/>
    </source>
</evidence>
<dbReference type="PANTHER" id="PTHR31642">
    <property type="entry name" value="TRICHOTHECENE 3-O-ACETYLTRANSFERASE"/>
    <property type="match status" value="1"/>
</dbReference>
<keyword evidence="2" id="KW-0808">Transferase</keyword>
<organism evidence="5">
    <name type="scientific">Aegilops tauschii</name>
    <name type="common">Tausch's goatgrass</name>
    <name type="synonym">Aegilops squarrosa</name>
    <dbReference type="NCBI Taxonomy" id="37682"/>
    <lineage>
        <taxon>Eukaryota</taxon>
        <taxon>Viridiplantae</taxon>
        <taxon>Streptophyta</taxon>
        <taxon>Embryophyta</taxon>
        <taxon>Tracheophyta</taxon>
        <taxon>Spermatophyta</taxon>
        <taxon>Magnoliopsida</taxon>
        <taxon>Liliopsida</taxon>
        <taxon>Poales</taxon>
        <taxon>Poaceae</taxon>
        <taxon>BOP clade</taxon>
        <taxon>Pooideae</taxon>
        <taxon>Triticodae</taxon>
        <taxon>Triticeae</taxon>
        <taxon>Triticinae</taxon>
        <taxon>Aegilops</taxon>
    </lineage>
</organism>
<dbReference type="EnsemblPlants" id="EMT15647">
    <property type="protein sequence ID" value="EMT15647"/>
    <property type="gene ID" value="F775_10488"/>
</dbReference>
<name>N1QWP4_AEGTA</name>
<feature type="region of interest" description="Disordered" evidence="4">
    <location>
        <begin position="263"/>
        <end position="318"/>
    </location>
</feature>
<dbReference type="AlphaFoldDB" id="N1QWP4"/>
<dbReference type="InterPro" id="IPR023213">
    <property type="entry name" value="CAT-like_dom_sf"/>
</dbReference>
<dbReference type="GO" id="GO:0016747">
    <property type="term" value="F:acyltransferase activity, transferring groups other than amino-acyl groups"/>
    <property type="evidence" value="ECO:0007669"/>
    <property type="project" value="UniProtKB-ARBA"/>
</dbReference>
<dbReference type="PANTHER" id="PTHR31642:SF114">
    <property type="entry name" value="OS07G0244600 PROTEIN"/>
    <property type="match status" value="1"/>
</dbReference>
<reference evidence="5" key="1">
    <citation type="submission" date="2015-06" db="UniProtKB">
        <authorList>
            <consortium name="EnsemblPlants"/>
        </authorList>
    </citation>
    <scope>IDENTIFICATION</scope>
</reference>
<evidence type="ECO:0000256" key="1">
    <source>
        <dbReference type="ARBA" id="ARBA00009861"/>
    </source>
</evidence>
<sequence length="318" mass="34592">MAVDGFGEVGIRVVSRRLVKASDPSIQPQVVPLSNLDLYVGNVQVAILCLYPKPPAGRDFAGVVATFESLLPALLNEFYPFAGRIGTNPSSGLPELLCQNQGAELIVGEVGVALGSLDYGLADKSLKKLMLPYAEDVTFSVQLLSFACGSFSVLWATNHLVGDGHDNIRFLRMWSELARTGKIVADGGDGKLSHDRSVFRPRNRRRRGERKAKPRPLGVPPSHPAVIQSLARHRPNDVRPAPAGPPIVYLPRAPGISGPALPPVWEGREQSSAWEGRGGSLAWEGRGPARETPEERREETERKKKEKSKTRLTCGPNM</sequence>
<accession>N1QWP4</accession>
<proteinExistence type="inferred from homology"/>
<dbReference type="InterPro" id="IPR050317">
    <property type="entry name" value="Plant_Fungal_Acyltransferase"/>
</dbReference>
<protein>
    <submittedName>
        <fullName evidence="5">Deacetylvindoline O-acetyltransferase</fullName>
    </submittedName>
</protein>